<dbReference type="PANTHER" id="PTHR33778">
    <property type="entry name" value="PROTEIN MGTC"/>
    <property type="match status" value="1"/>
</dbReference>
<dbReference type="GO" id="GO:0005886">
    <property type="term" value="C:plasma membrane"/>
    <property type="evidence" value="ECO:0007669"/>
    <property type="project" value="UniProtKB-SubCell"/>
</dbReference>
<feature type="domain" description="MgtC/SapB/SrpB/YhiD N-terminal" evidence="7">
    <location>
        <begin position="1"/>
        <end position="97"/>
    </location>
</feature>
<evidence type="ECO:0000259" key="7">
    <source>
        <dbReference type="Pfam" id="PF02308"/>
    </source>
</evidence>
<accession>A0A645HPG4</accession>
<proteinExistence type="predicted"/>
<name>A0A645HPG4_9ZZZZ</name>
<evidence type="ECO:0000256" key="3">
    <source>
        <dbReference type="ARBA" id="ARBA00022692"/>
    </source>
</evidence>
<dbReference type="InterPro" id="IPR049177">
    <property type="entry name" value="MgtC_SapB_SrpB_YhiD_N"/>
</dbReference>
<protein>
    <recommendedName>
        <fullName evidence="7">MgtC/SapB/SrpB/YhiD N-terminal domain-containing protein</fullName>
    </recommendedName>
</protein>
<comment type="caution">
    <text evidence="8">The sequence shown here is derived from an EMBL/GenBank/DDBJ whole genome shotgun (WGS) entry which is preliminary data.</text>
</comment>
<sequence>MLVSIGATLVMITGEFLAKSFGGDVARLGAQVISGIGFIGAGTIMMTGHQQIKGLTTAAGLWAAACMGLAVGAGLYFAAFMTFVLLALVMMLADRLQGKFISRSKRMRVYIILDKFECLHAFLNYVRRHEISVDDFHLSSTDSREGIGVTCELGFKEKRTHAQVIELLSQFEGVAFLEEF</sequence>
<evidence type="ECO:0000256" key="2">
    <source>
        <dbReference type="ARBA" id="ARBA00022475"/>
    </source>
</evidence>
<evidence type="ECO:0000313" key="8">
    <source>
        <dbReference type="EMBL" id="MPN40466.1"/>
    </source>
</evidence>
<keyword evidence="3 6" id="KW-0812">Transmembrane</keyword>
<evidence type="ECO:0000256" key="6">
    <source>
        <dbReference type="SAM" id="Phobius"/>
    </source>
</evidence>
<feature type="transmembrane region" description="Helical" evidence="6">
    <location>
        <begin position="28"/>
        <end position="47"/>
    </location>
</feature>
<dbReference type="EMBL" id="VSSQ01096890">
    <property type="protein sequence ID" value="MPN40466.1"/>
    <property type="molecule type" value="Genomic_DNA"/>
</dbReference>
<keyword evidence="4 6" id="KW-1133">Transmembrane helix</keyword>
<dbReference type="InterPro" id="IPR003416">
    <property type="entry name" value="MgtC/SapB/SrpB/YhiD_fam"/>
</dbReference>
<evidence type="ECO:0000256" key="4">
    <source>
        <dbReference type="ARBA" id="ARBA00022989"/>
    </source>
</evidence>
<reference evidence="8" key="1">
    <citation type="submission" date="2019-08" db="EMBL/GenBank/DDBJ databases">
        <authorList>
            <person name="Kucharzyk K."/>
            <person name="Murdoch R.W."/>
            <person name="Higgins S."/>
            <person name="Loffler F."/>
        </authorList>
    </citation>
    <scope>NUCLEOTIDE SEQUENCE</scope>
</reference>
<evidence type="ECO:0000256" key="5">
    <source>
        <dbReference type="ARBA" id="ARBA00023136"/>
    </source>
</evidence>
<feature type="transmembrane region" description="Helical" evidence="6">
    <location>
        <begin position="77"/>
        <end position="96"/>
    </location>
</feature>
<keyword evidence="2" id="KW-1003">Cell membrane</keyword>
<dbReference type="AlphaFoldDB" id="A0A645HPG4"/>
<dbReference type="PANTHER" id="PTHR33778:SF1">
    <property type="entry name" value="MAGNESIUM TRANSPORTER YHID-RELATED"/>
    <property type="match status" value="1"/>
</dbReference>
<gene>
    <name evidence="8" type="ORF">SDC9_188004</name>
</gene>
<dbReference type="Pfam" id="PF02308">
    <property type="entry name" value="MgtC"/>
    <property type="match status" value="1"/>
</dbReference>
<comment type="subcellular location">
    <subcellularLocation>
        <location evidence="1">Cell membrane</location>
        <topology evidence="1">Multi-pass membrane protein</topology>
    </subcellularLocation>
</comment>
<dbReference type="PRINTS" id="PR01837">
    <property type="entry name" value="MGTCSAPBPROT"/>
</dbReference>
<evidence type="ECO:0000256" key="1">
    <source>
        <dbReference type="ARBA" id="ARBA00004651"/>
    </source>
</evidence>
<keyword evidence="5 6" id="KW-0472">Membrane</keyword>
<organism evidence="8">
    <name type="scientific">bioreactor metagenome</name>
    <dbReference type="NCBI Taxonomy" id="1076179"/>
    <lineage>
        <taxon>unclassified sequences</taxon>
        <taxon>metagenomes</taxon>
        <taxon>ecological metagenomes</taxon>
    </lineage>
</organism>